<keyword evidence="2" id="KW-1185">Reference proteome</keyword>
<dbReference type="AlphaFoldDB" id="A0A2P8DFP8"/>
<reference evidence="1 2" key="1">
    <citation type="submission" date="2018-03" db="EMBL/GenBank/DDBJ databases">
        <title>Genomic Encyclopedia of Archaeal and Bacterial Type Strains, Phase II (KMG-II): from individual species to whole genera.</title>
        <authorList>
            <person name="Goeker M."/>
        </authorList>
    </citation>
    <scope>NUCLEOTIDE SEQUENCE [LARGE SCALE GENOMIC DNA]</scope>
    <source>
        <strain evidence="1 2">DSM 45312</strain>
    </source>
</reference>
<sequence length="53" mass="5748">MSDWSIEITLAEDGNQDIAEAIESAVADAAVLRTIRVTRDDGTTVTFVPMPVR</sequence>
<dbReference type="Proteomes" id="UP000240542">
    <property type="component" value="Unassembled WGS sequence"/>
</dbReference>
<evidence type="ECO:0000313" key="1">
    <source>
        <dbReference type="EMBL" id="PSK96043.1"/>
    </source>
</evidence>
<dbReference type="RefSeq" id="WP_170134272.1">
    <property type="nucleotide sequence ID" value="NZ_PYGA01000013.1"/>
</dbReference>
<name>A0A2P8DFP8_9ACTN</name>
<protein>
    <submittedName>
        <fullName evidence="1">Uncharacterized protein</fullName>
    </submittedName>
</protein>
<evidence type="ECO:0000313" key="2">
    <source>
        <dbReference type="Proteomes" id="UP000240542"/>
    </source>
</evidence>
<comment type="caution">
    <text evidence="1">The sequence shown here is derived from an EMBL/GenBank/DDBJ whole genome shotgun (WGS) entry which is preliminary data.</text>
</comment>
<accession>A0A2P8DFP8</accession>
<dbReference type="EMBL" id="PYGA01000013">
    <property type="protein sequence ID" value="PSK96043.1"/>
    <property type="molecule type" value="Genomic_DNA"/>
</dbReference>
<organism evidence="1 2">
    <name type="scientific">Murinocardiopsis flavida</name>
    <dbReference type="NCBI Taxonomy" id="645275"/>
    <lineage>
        <taxon>Bacteria</taxon>
        <taxon>Bacillati</taxon>
        <taxon>Actinomycetota</taxon>
        <taxon>Actinomycetes</taxon>
        <taxon>Streptosporangiales</taxon>
        <taxon>Nocardiopsidaceae</taxon>
        <taxon>Murinocardiopsis</taxon>
    </lineage>
</organism>
<gene>
    <name evidence="1" type="ORF">CLV63_113206</name>
</gene>
<proteinExistence type="predicted"/>